<sequence>MSELRKRDMYCGAVTICVDKARAAQAKAIWPIHRSTSGKFVPMAIRIAPRLIGLHSRTSTAKYQSLLLAKPNPLVIPHLVPS</sequence>
<dbReference type="EMBL" id="BMXE01000003">
    <property type="protein sequence ID" value="GHB29498.1"/>
    <property type="molecule type" value="Genomic_DNA"/>
</dbReference>
<accession>A0ABQ3EE19</accession>
<organism evidence="1 2">
    <name type="scientific">Pseudovibrio japonicus</name>
    <dbReference type="NCBI Taxonomy" id="366534"/>
    <lineage>
        <taxon>Bacteria</taxon>
        <taxon>Pseudomonadati</taxon>
        <taxon>Pseudomonadota</taxon>
        <taxon>Alphaproteobacteria</taxon>
        <taxon>Hyphomicrobiales</taxon>
        <taxon>Stappiaceae</taxon>
        <taxon>Pseudovibrio</taxon>
    </lineage>
</organism>
<gene>
    <name evidence="1" type="ORF">GCM10007094_17200</name>
</gene>
<evidence type="ECO:0000313" key="2">
    <source>
        <dbReference type="Proteomes" id="UP000637980"/>
    </source>
</evidence>
<name>A0ABQ3EE19_9HYPH</name>
<comment type="caution">
    <text evidence="1">The sequence shown here is derived from an EMBL/GenBank/DDBJ whole genome shotgun (WGS) entry which is preliminary data.</text>
</comment>
<keyword evidence="2" id="KW-1185">Reference proteome</keyword>
<reference evidence="2" key="1">
    <citation type="journal article" date="2019" name="Int. J. Syst. Evol. Microbiol.">
        <title>The Global Catalogue of Microorganisms (GCM) 10K type strain sequencing project: providing services to taxonomists for standard genome sequencing and annotation.</title>
        <authorList>
            <consortium name="The Broad Institute Genomics Platform"/>
            <consortium name="The Broad Institute Genome Sequencing Center for Infectious Disease"/>
            <person name="Wu L."/>
            <person name="Ma J."/>
        </authorList>
    </citation>
    <scope>NUCLEOTIDE SEQUENCE [LARGE SCALE GENOMIC DNA]</scope>
    <source>
        <strain evidence="2">KCTC 12861</strain>
    </source>
</reference>
<evidence type="ECO:0000313" key="1">
    <source>
        <dbReference type="EMBL" id="GHB29498.1"/>
    </source>
</evidence>
<proteinExistence type="predicted"/>
<dbReference type="Proteomes" id="UP000637980">
    <property type="component" value="Unassembled WGS sequence"/>
</dbReference>
<protein>
    <submittedName>
        <fullName evidence="1">Uncharacterized protein</fullName>
    </submittedName>
</protein>